<evidence type="ECO:0000256" key="1">
    <source>
        <dbReference type="ARBA" id="ARBA00004173"/>
    </source>
</evidence>
<dbReference type="InterPro" id="IPR019189">
    <property type="entry name" value="Ribosomal_mL41"/>
</dbReference>
<evidence type="ECO:0000256" key="6">
    <source>
        <dbReference type="ARBA" id="ARBA00023274"/>
    </source>
</evidence>
<accession>A0A316U1D8</accession>
<reference evidence="8 9" key="1">
    <citation type="journal article" date="2018" name="Mol. Biol. Evol.">
        <title>Broad Genomic Sampling Reveals a Smut Pathogenic Ancestry of the Fungal Clade Ustilaginomycotina.</title>
        <authorList>
            <person name="Kijpornyongpan T."/>
            <person name="Mondo S.J."/>
            <person name="Barry K."/>
            <person name="Sandor L."/>
            <person name="Lee J."/>
            <person name="Lipzen A."/>
            <person name="Pangilinan J."/>
            <person name="LaButti K."/>
            <person name="Hainaut M."/>
            <person name="Henrissat B."/>
            <person name="Grigoriev I.V."/>
            <person name="Spatafora J.W."/>
            <person name="Aime M.C."/>
        </authorList>
    </citation>
    <scope>NUCLEOTIDE SEQUENCE [LARGE SCALE GENOMIC DNA]</scope>
    <source>
        <strain evidence="8 9">MCA 4718</strain>
    </source>
</reference>
<evidence type="ECO:0000256" key="7">
    <source>
        <dbReference type="SAM" id="MobiDB-lite"/>
    </source>
</evidence>
<evidence type="ECO:0000256" key="3">
    <source>
        <dbReference type="ARBA" id="ARBA00022946"/>
    </source>
</evidence>
<dbReference type="PANTHER" id="PTHR21338:SF0">
    <property type="entry name" value="LARGE RIBOSOMAL SUBUNIT PROTEIN ML41"/>
    <property type="match status" value="1"/>
</dbReference>
<organism evidence="8 9">
    <name type="scientific">Pseudomicrostroma glucosiphilum</name>
    <dbReference type="NCBI Taxonomy" id="1684307"/>
    <lineage>
        <taxon>Eukaryota</taxon>
        <taxon>Fungi</taxon>
        <taxon>Dikarya</taxon>
        <taxon>Basidiomycota</taxon>
        <taxon>Ustilaginomycotina</taxon>
        <taxon>Exobasidiomycetes</taxon>
        <taxon>Microstromatales</taxon>
        <taxon>Microstromatales incertae sedis</taxon>
        <taxon>Pseudomicrostroma</taxon>
    </lineage>
</organism>
<keyword evidence="4" id="KW-0689">Ribosomal protein</keyword>
<proteinExistence type="inferred from homology"/>
<dbReference type="GO" id="GO:0005762">
    <property type="term" value="C:mitochondrial large ribosomal subunit"/>
    <property type="evidence" value="ECO:0007669"/>
    <property type="project" value="InterPro"/>
</dbReference>
<dbReference type="RefSeq" id="XP_025346366.1">
    <property type="nucleotide sequence ID" value="XM_025493012.1"/>
</dbReference>
<evidence type="ECO:0000256" key="4">
    <source>
        <dbReference type="ARBA" id="ARBA00022980"/>
    </source>
</evidence>
<sequence>MFPSSLRQAKALRLPLNSKKANKDFYKGTGTGNILRRKRIASIDKFGNRLKDEHGRPREWTLMQKHMDERRLPSYVVPPGLADTTLKPYVLTAFTNAAASTTRSTPATERVPAPPSGYSAPALASASADGQDTGNFKFPPGGMTGETYTRLQRAIWERRVIEAPAGAEEVEKKK</sequence>
<evidence type="ECO:0000256" key="2">
    <source>
        <dbReference type="ARBA" id="ARBA00010152"/>
    </source>
</evidence>
<protein>
    <submittedName>
        <fullName evidence="8">Uncharacterized protein</fullName>
    </submittedName>
</protein>
<keyword evidence="6" id="KW-0687">Ribonucleoprotein</keyword>
<evidence type="ECO:0000313" key="8">
    <source>
        <dbReference type="EMBL" id="PWN19206.1"/>
    </source>
</evidence>
<dbReference type="GeneID" id="37014746"/>
<keyword evidence="3" id="KW-0809">Transit peptide</keyword>
<comment type="similarity">
    <text evidence="2">Belongs to the mitochondrion-specific ribosomal protein mL41 family.</text>
</comment>
<dbReference type="GO" id="GO:0006412">
    <property type="term" value="P:translation"/>
    <property type="evidence" value="ECO:0007669"/>
    <property type="project" value="TreeGrafter"/>
</dbReference>
<dbReference type="Proteomes" id="UP000245942">
    <property type="component" value="Unassembled WGS sequence"/>
</dbReference>
<gene>
    <name evidence="8" type="ORF">BCV69DRAFT_284359</name>
</gene>
<dbReference type="AlphaFoldDB" id="A0A316U1D8"/>
<dbReference type="EMBL" id="KZ819332">
    <property type="protein sequence ID" value="PWN19206.1"/>
    <property type="molecule type" value="Genomic_DNA"/>
</dbReference>
<feature type="region of interest" description="Disordered" evidence="7">
    <location>
        <begin position="99"/>
        <end position="145"/>
    </location>
</feature>
<evidence type="ECO:0000313" key="9">
    <source>
        <dbReference type="Proteomes" id="UP000245942"/>
    </source>
</evidence>
<feature type="compositionally biased region" description="Low complexity" evidence="7">
    <location>
        <begin position="99"/>
        <end position="108"/>
    </location>
</feature>
<name>A0A316U1D8_9BASI</name>
<comment type="subcellular location">
    <subcellularLocation>
        <location evidence="1">Mitochondrion</location>
    </subcellularLocation>
</comment>
<dbReference type="OrthoDB" id="408933at2759"/>
<keyword evidence="9" id="KW-1185">Reference proteome</keyword>
<dbReference type="GO" id="GO:0003735">
    <property type="term" value="F:structural constituent of ribosome"/>
    <property type="evidence" value="ECO:0007669"/>
    <property type="project" value="InterPro"/>
</dbReference>
<keyword evidence="5" id="KW-0496">Mitochondrion</keyword>
<dbReference type="PANTHER" id="PTHR21338">
    <property type="entry name" value="MITOCHONDRIAL RIBOSOMAL PROTEIN L41"/>
    <property type="match status" value="1"/>
</dbReference>
<evidence type="ECO:0000256" key="5">
    <source>
        <dbReference type="ARBA" id="ARBA00023128"/>
    </source>
</evidence>